<evidence type="ECO:0000256" key="1">
    <source>
        <dbReference type="SAM" id="MobiDB-lite"/>
    </source>
</evidence>
<feature type="compositionally biased region" description="Polar residues" evidence="1">
    <location>
        <begin position="154"/>
        <end position="163"/>
    </location>
</feature>
<comment type="caution">
    <text evidence="2">The sequence shown here is derived from an EMBL/GenBank/DDBJ whole genome shotgun (WGS) entry which is preliminary data.</text>
</comment>
<gene>
    <name evidence="2" type="ORF">BS47DRAFT_1354600</name>
</gene>
<accession>A0A9P6AH87</accession>
<feature type="region of interest" description="Disordered" evidence="1">
    <location>
        <begin position="342"/>
        <end position="406"/>
    </location>
</feature>
<feature type="region of interest" description="Disordered" evidence="1">
    <location>
        <begin position="1"/>
        <end position="36"/>
    </location>
</feature>
<keyword evidence="3" id="KW-1185">Reference proteome</keyword>
<reference evidence="2" key="1">
    <citation type="journal article" date="2020" name="Nat. Commun.">
        <title>Large-scale genome sequencing of mycorrhizal fungi provides insights into the early evolution of symbiotic traits.</title>
        <authorList>
            <person name="Miyauchi S."/>
            <person name="Kiss E."/>
            <person name="Kuo A."/>
            <person name="Drula E."/>
            <person name="Kohler A."/>
            <person name="Sanchez-Garcia M."/>
            <person name="Morin E."/>
            <person name="Andreopoulos B."/>
            <person name="Barry K.W."/>
            <person name="Bonito G."/>
            <person name="Buee M."/>
            <person name="Carver A."/>
            <person name="Chen C."/>
            <person name="Cichocki N."/>
            <person name="Clum A."/>
            <person name="Culley D."/>
            <person name="Crous P.W."/>
            <person name="Fauchery L."/>
            <person name="Girlanda M."/>
            <person name="Hayes R.D."/>
            <person name="Keri Z."/>
            <person name="LaButti K."/>
            <person name="Lipzen A."/>
            <person name="Lombard V."/>
            <person name="Magnuson J."/>
            <person name="Maillard F."/>
            <person name="Murat C."/>
            <person name="Nolan M."/>
            <person name="Ohm R.A."/>
            <person name="Pangilinan J."/>
            <person name="Pereira M.F."/>
            <person name="Perotto S."/>
            <person name="Peter M."/>
            <person name="Pfister S."/>
            <person name="Riley R."/>
            <person name="Sitrit Y."/>
            <person name="Stielow J.B."/>
            <person name="Szollosi G."/>
            <person name="Zifcakova L."/>
            <person name="Stursova M."/>
            <person name="Spatafora J.W."/>
            <person name="Tedersoo L."/>
            <person name="Vaario L.M."/>
            <person name="Yamada A."/>
            <person name="Yan M."/>
            <person name="Wang P."/>
            <person name="Xu J."/>
            <person name="Bruns T."/>
            <person name="Baldrian P."/>
            <person name="Vilgalys R."/>
            <person name="Dunand C."/>
            <person name="Henrissat B."/>
            <person name="Grigoriev I.V."/>
            <person name="Hibbett D."/>
            <person name="Nagy L.G."/>
            <person name="Martin F.M."/>
        </authorList>
    </citation>
    <scope>NUCLEOTIDE SEQUENCE</scope>
    <source>
        <strain evidence="2">UP504</strain>
    </source>
</reference>
<evidence type="ECO:0000313" key="3">
    <source>
        <dbReference type="Proteomes" id="UP000886523"/>
    </source>
</evidence>
<name>A0A9P6AH87_9AGAM</name>
<dbReference type="AlphaFoldDB" id="A0A9P6AH87"/>
<proteinExistence type="predicted"/>
<dbReference type="Proteomes" id="UP000886523">
    <property type="component" value="Unassembled WGS sequence"/>
</dbReference>
<feature type="non-terminal residue" evidence="2">
    <location>
        <position position="1"/>
    </location>
</feature>
<evidence type="ECO:0000313" key="2">
    <source>
        <dbReference type="EMBL" id="KAF9504901.1"/>
    </source>
</evidence>
<dbReference type="EMBL" id="MU129185">
    <property type="protein sequence ID" value="KAF9504901.1"/>
    <property type="molecule type" value="Genomic_DNA"/>
</dbReference>
<sequence length="406" mass="44729">MPKHHHRPSTGKSPPKETAPVVPDAADDSEGSQPYAPLDATTVASLLQGALLLLQTVELSPEHANMIWLLHSSAFDKTPEYRARTTQAFLTYQQKDHASHVNAVLTLTNTNAELVKQNILLTDTIIASNVNPTPKANSVNIAQPIPASVPDASESPQSPQHPNLATYPTRRAINGSNSSRQSQPYPPSSTCPTNIAIMSVLYSIAGNPIAIARPSCTANDLHPYATLIAKTLFPRFEKAQGCPDSQYFRVKLDHVPLTRDDGSQISPTEVEHEIAANFAEFPSFVRPLPARWLVSENRIPRPLSASVVLTFAHQPDAQRFFNAHTIFVLGFPCKTSRYEERAPKRDSKIALTQPNDHPLPCRSPSDNDIEVDDDNIRDLPPLLRSERKRKLSGNEETVRQRPPLGT</sequence>
<protein>
    <submittedName>
        <fullName evidence="2">Uncharacterized protein</fullName>
    </submittedName>
</protein>
<feature type="region of interest" description="Disordered" evidence="1">
    <location>
        <begin position="146"/>
        <end position="190"/>
    </location>
</feature>
<organism evidence="2 3">
    <name type="scientific">Hydnum rufescens UP504</name>
    <dbReference type="NCBI Taxonomy" id="1448309"/>
    <lineage>
        <taxon>Eukaryota</taxon>
        <taxon>Fungi</taxon>
        <taxon>Dikarya</taxon>
        <taxon>Basidiomycota</taxon>
        <taxon>Agaricomycotina</taxon>
        <taxon>Agaricomycetes</taxon>
        <taxon>Cantharellales</taxon>
        <taxon>Hydnaceae</taxon>
        <taxon>Hydnum</taxon>
    </lineage>
</organism>